<accession>A0A918DWJ3</accession>
<evidence type="ECO:0000313" key="2">
    <source>
        <dbReference type="Proteomes" id="UP000599578"/>
    </source>
</evidence>
<evidence type="ECO:0000313" key="1">
    <source>
        <dbReference type="EMBL" id="GGO87711.1"/>
    </source>
</evidence>
<gene>
    <name evidence="1" type="ORF">GCM10011348_41520</name>
</gene>
<sequence>MGRALLRYGHDRSPYRPGIAKPVKSIAVQIDWLQPAGNRKGRCRCRSSLRKRIEGWQRAERLFAHRVGSYAWCGSGAPPRIPAGCRAIRREARLLRIVPPVTRHACPPITGILKR</sequence>
<keyword evidence="2" id="KW-1185">Reference proteome</keyword>
<protein>
    <submittedName>
        <fullName evidence="1">Uncharacterized protein</fullName>
    </submittedName>
</protein>
<dbReference type="EMBL" id="BMLT01000014">
    <property type="protein sequence ID" value="GGO87711.1"/>
    <property type="molecule type" value="Genomic_DNA"/>
</dbReference>
<reference evidence="1 2" key="1">
    <citation type="journal article" date="2014" name="Int. J. Syst. Evol. Microbiol.">
        <title>Complete genome sequence of Corynebacterium casei LMG S-19264T (=DSM 44701T), isolated from a smear-ripened cheese.</title>
        <authorList>
            <consortium name="US DOE Joint Genome Institute (JGI-PGF)"/>
            <person name="Walter F."/>
            <person name="Albersmeier A."/>
            <person name="Kalinowski J."/>
            <person name="Ruckert C."/>
        </authorList>
    </citation>
    <scope>NUCLEOTIDE SEQUENCE [LARGE SCALE GENOMIC DNA]</scope>
    <source>
        <strain evidence="1 2">CGMCC 1.7286</strain>
    </source>
</reference>
<name>A0A918DWJ3_9GAMM</name>
<dbReference type="Proteomes" id="UP000599578">
    <property type="component" value="Unassembled WGS sequence"/>
</dbReference>
<comment type="caution">
    <text evidence="1">The sequence shown here is derived from an EMBL/GenBank/DDBJ whole genome shotgun (WGS) entry which is preliminary data.</text>
</comment>
<dbReference type="AlphaFoldDB" id="A0A918DWJ3"/>
<organism evidence="1 2">
    <name type="scientific">Marinobacterium nitratireducens</name>
    <dbReference type="NCBI Taxonomy" id="518897"/>
    <lineage>
        <taxon>Bacteria</taxon>
        <taxon>Pseudomonadati</taxon>
        <taxon>Pseudomonadota</taxon>
        <taxon>Gammaproteobacteria</taxon>
        <taxon>Oceanospirillales</taxon>
        <taxon>Oceanospirillaceae</taxon>
        <taxon>Marinobacterium</taxon>
    </lineage>
</organism>
<proteinExistence type="predicted"/>